<dbReference type="InterPro" id="IPR053521">
    <property type="entry name" value="McjB-like"/>
</dbReference>
<name>A0ABT7L1B0_9BACI</name>
<accession>A0ABT7L1B0</accession>
<keyword evidence="3" id="KW-1185">Reference proteome</keyword>
<comment type="caution">
    <text evidence="2">The sequence shown here is derived from an EMBL/GenBank/DDBJ whole genome shotgun (WGS) entry which is preliminary data.</text>
</comment>
<dbReference type="InterPro" id="IPR032708">
    <property type="entry name" value="McjB_C"/>
</dbReference>
<evidence type="ECO:0000313" key="3">
    <source>
        <dbReference type="Proteomes" id="UP001235343"/>
    </source>
</evidence>
<gene>
    <name evidence="2" type="ORF">QQS35_00590</name>
</gene>
<dbReference type="EMBL" id="JASTZU010000001">
    <property type="protein sequence ID" value="MDL4838972.1"/>
    <property type="molecule type" value="Genomic_DNA"/>
</dbReference>
<proteinExistence type="predicted"/>
<reference evidence="2 3" key="1">
    <citation type="submission" date="2023-06" db="EMBL/GenBank/DDBJ databases">
        <title>Aquibacillus rhizosphaerae LR5S19.</title>
        <authorList>
            <person name="Sun J.-Q."/>
        </authorList>
    </citation>
    <scope>NUCLEOTIDE SEQUENCE [LARGE SCALE GENOMIC DNA]</scope>
    <source>
        <strain evidence="2 3">LR5S19</strain>
    </source>
</reference>
<dbReference type="Pfam" id="PF13471">
    <property type="entry name" value="Transglut_core3"/>
    <property type="match status" value="1"/>
</dbReference>
<sequence length="163" mass="18429">MNKVKKFLSLPLNRKILFLEAFFNLGWARILKGLPFTNVAKGLGVQAVETPNDAYSNPSMIRHISTTINIMSKYTVWESACLVQAIAAMRMLKRRGIESTLYLGTARDENHKMIAHAWVRSGPFYVTGAAERHRFTVVQTFASSVNKAQEEQKKKVLLNQSND</sequence>
<protein>
    <submittedName>
        <fullName evidence="2">Lasso peptide biosynthesis B2 protein</fullName>
    </submittedName>
</protein>
<feature type="domain" description="Microcin J25-processing protein McjB C-terminal" evidence="1">
    <location>
        <begin position="53"/>
        <end position="139"/>
    </location>
</feature>
<evidence type="ECO:0000259" key="1">
    <source>
        <dbReference type="Pfam" id="PF13471"/>
    </source>
</evidence>
<dbReference type="RefSeq" id="WP_285929741.1">
    <property type="nucleotide sequence ID" value="NZ_JASTZU010000001.1"/>
</dbReference>
<evidence type="ECO:0000313" key="2">
    <source>
        <dbReference type="EMBL" id="MDL4838972.1"/>
    </source>
</evidence>
<organism evidence="2 3">
    <name type="scientific">Aquibacillus rhizosphaerae</name>
    <dbReference type="NCBI Taxonomy" id="3051431"/>
    <lineage>
        <taxon>Bacteria</taxon>
        <taxon>Bacillati</taxon>
        <taxon>Bacillota</taxon>
        <taxon>Bacilli</taxon>
        <taxon>Bacillales</taxon>
        <taxon>Bacillaceae</taxon>
        <taxon>Aquibacillus</taxon>
    </lineage>
</organism>
<dbReference type="NCBIfam" id="NF033537">
    <property type="entry name" value="lasso_biosyn_B2"/>
    <property type="match status" value="1"/>
</dbReference>
<dbReference type="Proteomes" id="UP001235343">
    <property type="component" value="Unassembled WGS sequence"/>
</dbReference>